<dbReference type="GO" id="GO:0005634">
    <property type="term" value="C:nucleus"/>
    <property type="evidence" value="ECO:0007669"/>
    <property type="project" value="UniProtKB-SubCell"/>
</dbReference>
<evidence type="ECO:0000256" key="2">
    <source>
        <dbReference type="ARBA" id="ARBA00022723"/>
    </source>
</evidence>
<feature type="region of interest" description="Disordered" evidence="6">
    <location>
        <begin position="414"/>
        <end position="466"/>
    </location>
</feature>
<dbReference type="SUPFAM" id="SSF53098">
    <property type="entry name" value="Ribonuclease H-like"/>
    <property type="match status" value="1"/>
</dbReference>
<dbReference type="GO" id="GO:0046983">
    <property type="term" value="F:protein dimerization activity"/>
    <property type="evidence" value="ECO:0007669"/>
    <property type="project" value="InterPro"/>
</dbReference>
<evidence type="ECO:0000259" key="7">
    <source>
        <dbReference type="Pfam" id="PF05699"/>
    </source>
</evidence>
<dbReference type="InterPro" id="IPR012337">
    <property type="entry name" value="RNaseH-like_sf"/>
</dbReference>
<feature type="compositionally biased region" description="Acidic residues" evidence="6">
    <location>
        <begin position="425"/>
        <end position="439"/>
    </location>
</feature>
<dbReference type="PANTHER" id="PTHR46481:SF10">
    <property type="entry name" value="ZINC FINGER BED DOMAIN-CONTAINING PROTEIN 39"/>
    <property type="match status" value="1"/>
</dbReference>
<keyword evidence="4" id="KW-0862">Zinc</keyword>
<dbReference type="GO" id="GO:0008270">
    <property type="term" value="F:zinc ion binding"/>
    <property type="evidence" value="ECO:0007669"/>
    <property type="project" value="UniProtKB-KW"/>
</dbReference>
<dbReference type="PANTHER" id="PTHR46481">
    <property type="entry name" value="ZINC FINGER BED DOMAIN-CONTAINING PROTEIN 4"/>
    <property type="match status" value="1"/>
</dbReference>
<comment type="caution">
    <text evidence="8">The sequence shown here is derived from an EMBL/GenBank/DDBJ whole genome shotgun (WGS) entry which is preliminary data.</text>
</comment>
<gene>
    <name evidence="8" type="ORF">D9758_009756</name>
</gene>
<evidence type="ECO:0000256" key="4">
    <source>
        <dbReference type="ARBA" id="ARBA00022833"/>
    </source>
</evidence>
<keyword evidence="3" id="KW-0863">Zinc-finger</keyword>
<keyword evidence="9" id="KW-1185">Reference proteome</keyword>
<sequence>MAFSAGCTCKRITGVAQLLPRPTSTIRLIIYSFNEAQVRLIALWFRPTFPVAFCNLSPVACGHNVRRGDSDPFELLKDSNSESSSAHSLASIASTNIVKVVKGATSKVRNVVQKAKRSVKRRRHSGQASEPIEVLDSGHSDTEESAKEENDEDELERLPSMRSLVKNQASSMKTVASTTTSSARPPSARARVESDVTLMAVINTIYSMFAGLGNRVVSISHRMHTDPERRAAVVRWITESVRPLHIVEDRKLRELMLSGRPQASFPRRKRVAEDIKTAFEHCSERIVTLLKEYPGQISYATDAWTSPNHRAFVAWTVHLQHQGKPLVFLLDIIEVPESHTGEVLAREFDKMLERHGLQQKILGFCGDNATSNDTQMTALDSSTSNSFSVEGRVHCLNHTMNLAAKALLNGIAGSDDGAEGKLPDDELEDEEEEEEEEDLPTLLDNNDILPEREDDEGVDELEGIDDDERATFDWESAEVRAALEKIRGLSFSLIHSTTIGLPQWRAACICNHLPNRIIPRDVRTRWNSTFDMLEFVLKYQKAVDDITGNKDLPYRKHELTSVEWQVLKDLCYVLQATFLVNNTPPSLASQPLHSSVKAALRLAKKLMNRYYSRTDESSIYRISMVLHPGLKLEYFRRHKWQQPWINQAEQLTRNAYNEYVARSQSQQAIEETPTTAATLSTSSSPTLSAAAQTSQVNDFMNISVTSSSTVTACDELVDYLAMPLENVTDPLMWWWEKRTVFPILSQMALDYHSVPG</sequence>
<proteinExistence type="predicted"/>
<keyword evidence="2" id="KW-0479">Metal-binding</keyword>
<dbReference type="InterPro" id="IPR008906">
    <property type="entry name" value="HATC_C_dom"/>
</dbReference>
<feature type="domain" description="HAT C-terminal dimerisation" evidence="7">
    <location>
        <begin position="715"/>
        <end position="755"/>
    </location>
</feature>
<name>A0A8H5LR66_9AGAR</name>
<comment type="subcellular location">
    <subcellularLocation>
        <location evidence="1">Nucleus</location>
    </subcellularLocation>
</comment>
<feature type="region of interest" description="Disordered" evidence="6">
    <location>
        <begin position="112"/>
        <end position="188"/>
    </location>
</feature>
<dbReference type="InterPro" id="IPR052035">
    <property type="entry name" value="ZnF_BED_domain_contain"/>
</dbReference>
<evidence type="ECO:0000256" key="1">
    <source>
        <dbReference type="ARBA" id="ARBA00004123"/>
    </source>
</evidence>
<keyword evidence="5" id="KW-0539">Nucleus</keyword>
<feature type="compositionally biased region" description="Low complexity" evidence="6">
    <location>
        <begin position="174"/>
        <end position="188"/>
    </location>
</feature>
<dbReference type="SUPFAM" id="SSF140996">
    <property type="entry name" value="Hermes dimerisation domain"/>
    <property type="match status" value="1"/>
</dbReference>
<dbReference type="Proteomes" id="UP000559256">
    <property type="component" value="Unassembled WGS sequence"/>
</dbReference>
<reference evidence="8 9" key="1">
    <citation type="journal article" date="2020" name="ISME J.">
        <title>Uncovering the hidden diversity of litter-decomposition mechanisms in mushroom-forming fungi.</title>
        <authorList>
            <person name="Floudas D."/>
            <person name="Bentzer J."/>
            <person name="Ahren D."/>
            <person name="Johansson T."/>
            <person name="Persson P."/>
            <person name="Tunlid A."/>
        </authorList>
    </citation>
    <scope>NUCLEOTIDE SEQUENCE [LARGE SCALE GENOMIC DNA]</scope>
    <source>
        <strain evidence="8 9">CBS 291.85</strain>
    </source>
</reference>
<protein>
    <recommendedName>
        <fullName evidence="7">HAT C-terminal dimerisation domain-containing protein</fullName>
    </recommendedName>
</protein>
<accession>A0A8H5LR66</accession>
<feature type="compositionally biased region" description="Basic and acidic residues" evidence="6">
    <location>
        <begin position="136"/>
        <end position="148"/>
    </location>
</feature>
<feature type="compositionally biased region" description="Basic residues" evidence="6">
    <location>
        <begin position="114"/>
        <end position="125"/>
    </location>
</feature>
<evidence type="ECO:0000313" key="8">
    <source>
        <dbReference type="EMBL" id="KAF5366396.1"/>
    </source>
</evidence>
<dbReference type="EMBL" id="JAACJM010000023">
    <property type="protein sequence ID" value="KAF5366396.1"/>
    <property type="molecule type" value="Genomic_DNA"/>
</dbReference>
<dbReference type="AlphaFoldDB" id="A0A8H5LR66"/>
<feature type="compositionally biased region" description="Acidic residues" evidence="6">
    <location>
        <begin position="452"/>
        <end position="466"/>
    </location>
</feature>
<evidence type="ECO:0000313" key="9">
    <source>
        <dbReference type="Proteomes" id="UP000559256"/>
    </source>
</evidence>
<dbReference type="OrthoDB" id="3252425at2759"/>
<dbReference type="Pfam" id="PF05699">
    <property type="entry name" value="Dimer_Tnp_hAT"/>
    <property type="match status" value="1"/>
</dbReference>
<organism evidence="8 9">
    <name type="scientific">Tetrapyrgos nigripes</name>
    <dbReference type="NCBI Taxonomy" id="182062"/>
    <lineage>
        <taxon>Eukaryota</taxon>
        <taxon>Fungi</taxon>
        <taxon>Dikarya</taxon>
        <taxon>Basidiomycota</taxon>
        <taxon>Agaricomycotina</taxon>
        <taxon>Agaricomycetes</taxon>
        <taxon>Agaricomycetidae</taxon>
        <taxon>Agaricales</taxon>
        <taxon>Marasmiineae</taxon>
        <taxon>Marasmiaceae</taxon>
        <taxon>Tetrapyrgos</taxon>
    </lineage>
</organism>
<evidence type="ECO:0000256" key="3">
    <source>
        <dbReference type="ARBA" id="ARBA00022771"/>
    </source>
</evidence>
<evidence type="ECO:0000256" key="6">
    <source>
        <dbReference type="SAM" id="MobiDB-lite"/>
    </source>
</evidence>
<evidence type="ECO:0000256" key="5">
    <source>
        <dbReference type="ARBA" id="ARBA00023242"/>
    </source>
</evidence>